<dbReference type="EMBL" id="CAFBOJ010000110">
    <property type="protein sequence ID" value="CAB4985027.1"/>
    <property type="molecule type" value="Genomic_DNA"/>
</dbReference>
<dbReference type="InterPro" id="IPR007392">
    <property type="entry name" value="GD_AH_second"/>
</dbReference>
<evidence type="ECO:0000313" key="5">
    <source>
        <dbReference type="EMBL" id="CAB4705140.1"/>
    </source>
</evidence>
<dbReference type="AlphaFoldDB" id="A0A6J7A6T8"/>
<evidence type="ECO:0000313" key="10">
    <source>
        <dbReference type="EMBL" id="CAB4985027.1"/>
    </source>
</evidence>
<keyword evidence="2" id="KW-0456">Lyase</keyword>
<evidence type="ECO:0000313" key="8">
    <source>
        <dbReference type="EMBL" id="CAB4841127.1"/>
    </source>
</evidence>
<name>A0A6J7A6T8_9ZZZZ</name>
<evidence type="ECO:0000256" key="2">
    <source>
        <dbReference type="ARBA" id="ARBA00023239"/>
    </source>
</evidence>
<sequence>MKMEGFDHGTRGIGVRDYQLILPSVVCSTHISRRIAKDVNAVTFSHQHGCGIIGADVAGIGDFFASLADHPNVSSVLVVSLGCETIQGQELAEKLVTKNASTKYQIIQDSGGVEATVTAGITAVRSLQESYPTKRRPLNDLRVGISASSNSSIANNLLEALSALDIYTELVGGKSPADSFSHLMEKKVHLILSFPTGDQPASGFPLIPVINIASDSALHQAISADFDVPAGTPVENIVKLILEVANGRETIAEINKSGEILAPRLVRST</sequence>
<reference evidence="7" key="1">
    <citation type="submission" date="2020-05" db="EMBL/GenBank/DDBJ databases">
        <authorList>
            <person name="Chiriac C."/>
            <person name="Salcher M."/>
            <person name="Ghai R."/>
            <person name="Kavagutti S V."/>
        </authorList>
    </citation>
    <scope>NUCLEOTIDE SEQUENCE</scope>
</reference>
<accession>A0A6J7A6T8</accession>
<evidence type="ECO:0000313" key="6">
    <source>
        <dbReference type="EMBL" id="CAB4778675.1"/>
    </source>
</evidence>
<dbReference type="EMBL" id="CAFABI010000065">
    <property type="protein sequence ID" value="CAB4828474.1"/>
    <property type="molecule type" value="Genomic_DNA"/>
</dbReference>
<feature type="domain" description="D-galactarate/Altronate dehydratase C-terminal" evidence="4">
    <location>
        <begin position="191"/>
        <end position="261"/>
    </location>
</feature>
<evidence type="ECO:0000313" key="12">
    <source>
        <dbReference type="EMBL" id="CAB5075102.1"/>
    </source>
</evidence>
<dbReference type="EMBL" id="CAFBMY010000103">
    <property type="protein sequence ID" value="CAB4928214.1"/>
    <property type="molecule type" value="Genomic_DNA"/>
</dbReference>
<dbReference type="InterPro" id="IPR052172">
    <property type="entry name" value="UxaA_altronate/galactarate_dh"/>
</dbReference>
<dbReference type="EMBL" id="CAFAZX010000013">
    <property type="protein sequence ID" value="CAB4841127.1"/>
    <property type="molecule type" value="Genomic_DNA"/>
</dbReference>
<dbReference type="EMBL" id="CAEZYB010000063">
    <property type="protein sequence ID" value="CAB4705140.1"/>
    <property type="molecule type" value="Genomic_DNA"/>
</dbReference>
<dbReference type="GO" id="GO:0019698">
    <property type="term" value="P:D-galacturonate catabolic process"/>
    <property type="evidence" value="ECO:0007669"/>
    <property type="project" value="TreeGrafter"/>
</dbReference>
<organism evidence="7">
    <name type="scientific">freshwater metagenome</name>
    <dbReference type="NCBI Taxonomy" id="449393"/>
    <lineage>
        <taxon>unclassified sequences</taxon>
        <taxon>metagenomes</taxon>
        <taxon>ecological metagenomes</taxon>
    </lineage>
</organism>
<dbReference type="EMBL" id="CAEZZR010000095">
    <property type="protein sequence ID" value="CAB4778675.1"/>
    <property type="molecule type" value="Genomic_DNA"/>
</dbReference>
<dbReference type="GO" id="GO:0016829">
    <property type="term" value="F:lyase activity"/>
    <property type="evidence" value="ECO:0007669"/>
    <property type="project" value="UniProtKB-KW"/>
</dbReference>
<gene>
    <name evidence="5" type="ORF">UFOPK2646_00669</name>
    <name evidence="6" type="ORF">UFOPK2907_01006</name>
    <name evidence="7" type="ORF">UFOPK3197_00689</name>
    <name evidence="8" type="ORF">UFOPK3241_00385</name>
    <name evidence="9" type="ORF">UFOPK3707_00708</name>
    <name evidence="10" type="ORF">UFOPK3937_00958</name>
    <name evidence="11" type="ORF">UFOPK4265_00784</name>
    <name evidence="12" type="ORF">UFOPK4401_00710</name>
</gene>
<comment type="similarity">
    <text evidence="1">Belongs to the UxaA family.</text>
</comment>
<dbReference type="InterPro" id="IPR048332">
    <property type="entry name" value="GD_AH_C"/>
</dbReference>
<evidence type="ECO:0000313" key="9">
    <source>
        <dbReference type="EMBL" id="CAB4928214.1"/>
    </source>
</evidence>
<evidence type="ECO:0000313" key="11">
    <source>
        <dbReference type="EMBL" id="CAB5052093.1"/>
    </source>
</evidence>
<protein>
    <submittedName>
        <fullName evidence="7">Unannotated protein</fullName>
    </submittedName>
</protein>
<dbReference type="EMBL" id="CAFBQK010000092">
    <property type="protein sequence ID" value="CAB5052093.1"/>
    <property type="molecule type" value="Genomic_DNA"/>
</dbReference>
<evidence type="ECO:0000256" key="1">
    <source>
        <dbReference type="ARBA" id="ARBA00010986"/>
    </source>
</evidence>
<feature type="domain" description="D-galactarate/Altronate dehydratase second" evidence="3">
    <location>
        <begin position="5"/>
        <end position="129"/>
    </location>
</feature>
<dbReference type="PANTHER" id="PTHR30536:SF5">
    <property type="entry name" value="ALTRONATE DEHYDRATASE"/>
    <property type="match status" value="1"/>
</dbReference>
<dbReference type="PANTHER" id="PTHR30536">
    <property type="entry name" value="ALTRONATE/GALACTARATE DEHYDRATASE"/>
    <property type="match status" value="1"/>
</dbReference>
<evidence type="ECO:0000313" key="7">
    <source>
        <dbReference type="EMBL" id="CAB4828474.1"/>
    </source>
</evidence>
<dbReference type="Pfam" id="PF20629">
    <property type="entry name" value="GD_AH_C"/>
    <property type="match status" value="1"/>
</dbReference>
<dbReference type="Pfam" id="PF04295">
    <property type="entry name" value="GD_AH_second"/>
    <property type="match status" value="1"/>
</dbReference>
<evidence type="ECO:0000259" key="3">
    <source>
        <dbReference type="Pfam" id="PF04295"/>
    </source>
</evidence>
<evidence type="ECO:0000259" key="4">
    <source>
        <dbReference type="Pfam" id="PF20629"/>
    </source>
</evidence>
<proteinExistence type="inferred from homology"/>
<dbReference type="EMBL" id="CAFBRB010000065">
    <property type="protein sequence ID" value="CAB5075102.1"/>
    <property type="molecule type" value="Genomic_DNA"/>
</dbReference>